<feature type="domain" description="DJ-1/PfpI" evidence="1">
    <location>
        <begin position="2"/>
        <end position="161"/>
    </location>
</feature>
<dbReference type="NCBIfam" id="TIGR01383">
    <property type="entry name" value="not_thiJ"/>
    <property type="match status" value="1"/>
</dbReference>
<dbReference type="InterPro" id="IPR050325">
    <property type="entry name" value="Prot/Nucl_acid_deglycase"/>
</dbReference>
<evidence type="ECO:0000259" key="1">
    <source>
        <dbReference type="Pfam" id="PF01965"/>
    </source>
</evidence>
<dbReference type="PANTHER" id="PTHR48094">
    <property type="entry name" value="PROTEIN/NUCLEIC ACID DEGLYCASE DJ-1-RELATED"/>
    <property type="match status" value="1"/>
</dbReference>
<dbReference type="InterPro" id="IPR006287">
    <property type="entry name" value="DJ-1"/>
</dbReference>
<dbReference type="Pfam" id="PF01965">
    <property type="entry name" value="DJ-1_PfpI"/>
    <property type="match status" value="1"/>
</dbReference>
<dbReference type="GO" id="GO:0005737">
    <property type="term" value="C:cytoplasm"/>
    <property type="evidence" value="ECO:0007669"/>
    <property type="project" value="TreeGrafter"/>
</dbReference>
<dbReference type="Gene3D" id="3.40.50.880">
    <property type="match status" value="1"/>
</dbReference>
<dbReference type="CDD" id="cd03135">
    <property type="entry name" value="GATase1_DJ-1"/>
    <property type="match status" value="1"/>
</dbReference>
<accession>A0A926ED17</accession>
<evidence type="ECO:0000313" key="3">
    <source>
        <dbReference type="Proteomes" id="UP000660861"/>
    </source>
</evidence>
<comment type="caution">
    <text evidence="2">The sequence shown here is derived from an EMBL/GenBank/DDBJ whole genome shotgun (WGS) entry which is preliminary data.</text>
</comment>
<proteinExistence type="predicted"/>
<protein>
    <submittedName>
        <fullName evidence="2">DJ-1/PfpI family protein</fullName>
    </submittedName>
</protein>
<organism evidence="2 3">
    <name type="scientific">Zongyangia hominis</name>
    <dbReference type="NCBI Taxonomy" id="2763677"/>
    <lineage>
        <taxon>Bacteria</taxon>
        <taxon>Bacillati</taxon>
        <taxon>Bacillota</taxon>
        <taxon>Clostridia</taxon>
        <taxon>Eubacteriales</taxon>
        <taxon>Oscillospiraceae</taxon>
        <taxon>Zongyangia</taxon>
    </lineage>
</organism>
<dbReference type="InterPro" id="IPR002818">
    <property type="entry name" value="DJ-1/PfpI"/>
</dbReference>
<dbReference type="Proteomes" id="UP000660861">
    <property type="component" value="Unassembled WGS sequence"/>
</dbReference>
<dbReference type="PANTHER" id="PTHR48094:SF12">
    <property type="entry name" value="PARKINSON DISEASE PROTEIN 7 HOMOLOG"/>
    <property type="match status" value="1"/>
</dbReference>
<dbReference type="AlphaFoldDB" id="A0A926ED17"/>
<name>A0A926ED17_9FIRM</name>
<keyword evidence="3" id="KW-1185">Reference proteome</keyword>
<evidence type="ECO:0000313" key="2">
    <source>
        <dbReference type="EMBL" id="MBC8569886.1"/>
    </source>
</evidence>
<reference evidence="2" key="1">
    <citation type="submission" date="2020-08" db="EMBL/GenBank/DDBJ databases">
        <title>Genome public.</title>
        <authorList>
            <person name="Liu C."/>
            <person name="Sun Q."/>
        </authorList>
    </citation>
    <scope>NUCLEOTIDE SEQUENCE</scope>
    <source>
        <strain evidence="2">NSJ-54</strain>
    </source>
</reference>
<dbReference type="InterPro" id="IPR029062">
    <property type="entry name" value="Class_I_gatase-like"/>
</dbReference>
<dbReference type="EMBL" id="JACRTC010000002">
    <property type="protein sequence ID" value="MBC8569886.1"/>
    <property type="molecule type" value="Genomic_DNA"/>
</dbReference>
<sequence length="179" mass="18754">MIYVFLSSGFEETEAIAPIDILRRAELDVQIVGVQDDVVVGSHGIAVGCDTTVAHIDYDNLEMIVLPGGVPGTLGLEKSPGVQQCIDYAVANGLWIGAICAAPSILGHKGLLEGREAICFPGYEQELSGATISGQRVCVDGKFITAKGAGAAVEFGLKLVECLKGEDRAKTVGASMQCW</sequence>
<dbReference type="RefSeq" id="WP_262396997.1">
    <property type="nucleotide sequence ID" value="NZ_JACRTC010000002.1"/>
</dbReference>
<dbReference type="SUPFAM" id="SSF52317">
    <property type="entry name" value="Class I glutamine amidotransferase-like"/>
    <property type="match status" value="1"/>
</dbReference>
<gene>
    <name evidence="2" type="ORF">H8709_03480</name>
</gene>